<dbReference type="Gene3D" id="3.30.420.240">
    <property type="match status" value="1"/>
</dbReference>
<gene>
    <name evidence="1" type="ORF">JZO69_01105</name>
</gene>
<dbReference type="EMBL" id="JAFLWD010000003">
    <property type="protein sequence ID" value="MBO0438958.1"/>
    <property type="molecule type" value="Genomic_DNA"/>
</dbReference>
<dbReference type="Gene3D" id="3.40.50.300">
    <property type="entry name" value="P-loop containing nucleotide triphosphate hydrolases"/>
    <property type="match status" value="1"/>
</dbReference>
<dbReference type="RefSeq" id="WP_207111070.1">
    <property type="nucleotide sequence ID" value="NZ_JAFLWD010000003.1"/>
</dbReference>
<reference evidence="1 2" key="1">
    <citation type="submission" date="2021-03" db="EMBL/GenBank/DDBJ databases">
        <title>Enterococcal diversity collection.</title>
        <authorList>
            <person name="Gilmore M.S."/>
            <person name="Schwartzman J."/>
            <person name="Van Tyne D."/>
            <person name="Martin M."/>
            <person name="Earl A.M."/>
            <person name="Manson A.L."/>
            <person name="Straub T."/>
            <person name="Salamzade R."/>
            <person name="Saavedra J."/>
            <person name="Lebreton F."/>
            <person name="Prichula J."/>
            <person name="Schaufler K."/>
            <person name="Gaca A."/>
            <person name="Sgardioli B."/>
            <person name="Wagenaar J."/>
            <person name="Strong T."/>
        </authorList>
    </citation>
    <scope>NUCLEOTIDE SEQUENCE [LARGE SCALE GENOMIC DNA]</scope>
    <source>
        <strain evidence="1 2">DIV0869a</strain>
    </source>
</reference>
<sequence>MNNRFVPFTDIGAAIDYYYDKPSAFFQDILFMDPDEWQDDVLADLAKHSKVSVRSGQGVGKTALEAGAIIWFLTCRPYAKVIATAPTMQQLYDVLWAEVAKWLNQSLIKDLLKWTKTKIYMVGDEERWFATAKTATKPENMQGFHEDHMLIVVDEASGVADPIMEAILGTLSGFDNKLLMCGNPNKLEGVFYDSHNVDRDKYKTHKVSSFDSTRTSKDNIEMLLSKYGKESDVARVRIYGDFPKGALDSLISMETVELAIDSTIPQSDIDKAQIFHIGVDVARFGDDSTILFPRIDNKAMEYKRYHKQDTMETAGNVLMLAKDLMSKYPNLKKGVIKVDDTGVGGGVTDRLKEVVKEERLPYEIIPVNNGSSAADDYYFNLGTQLWGHLKEMLEENMTNNIQNKEVVLQLPNDPVLIKQLSNRKYKITSRGKIHLESKDDMKKRGVGSPDVADAAVLAFYEPFKPEAINVKKTIDTFKKLGLGR</sequence>
<accession>A0ABS3GUM2</accession>
<dbReference type="Pfam" id="PF13245">
    <property type="entry name" value="AAA_19"/>
    <property type="match status" value="1"/>
</dbReference>
<dbReference type="InterPro" id="IPR027417">
    <property type="entry name" value="P-loop_NTPase"/>
</dbReference>
<name>A0ABS3GUM2_9ENTE</name>
<dbReference type="SUPFAM" id="SSF52540">
    <property type="entry name" value="P-loop containing nucleoside triphosphate hydrolases"/>
    <property type="match status" value="1"/>
</dbReference>
<evidence type="ECO:0000313" key="1">
    <source>
        <dbReference type="EMBL" id="MBO0438958.1"/>
    </source>
</evidence>
<comment type="caution">
    <text evidence="1">The sequence shown here is derived from an EMBL/GenBank/DDBJ whole genome shotgun (WGS) entry which is preliminary data.</text>
</comment>
<dbReference type="Proteomes" id="UP000664632">
    <property type="component" value="Unassembled WGS sequence"/>
</dbReference>
<proteinExistence type="predicted"/>
<organism evidence="1 2">
    <name type="scientific">Candidatus Enterococcus ikei</name>
    <dbReference type="NCBI Taxonomy" id="2815326"/>
    <lineage>
        <taxon>Bacteria</taxon>
        <taxon>Bacillati</taxon>
        <taxon>Bacillota</taxon>
        <taxon>Bacilli</taxon>
        <taxon>Lactobacillales</taxon>
        <taxon>Enterococcaceae</taxon>
        <taxon>Enterococcus</taxon>
    </lineage>
</organism>
<keyword evidence="2" id="KW-1185">Reference proteome</keyword>
<evidence type="ECO:0000313" key="2">
    <source>
        <dbReference type="Proteomes" id="UP000664632"/>
    </source>
</evidence>
<protein>
    <submittedName>
        <fullName evidence="1">Terminase B</fullName>
    </submittedName>
</protein>